<dbReference type="InterPro" id="IPR039421">
    <property type="entry name" value="Type_1_exporter"/>
</dbReference>
<evidence type="ECO:0000259" key="7">
    <source>
        <dbReference type="PROSITE" id="PS50929"/>
    </source>
</evidence>
<feature type="transmembrane region" description="Helical" evidence="5">
    <location>
        <begin position="187"/>
        <end position="206"/>
    </location>
</feature>
<comment type="subcellular location">
    <subcellularLocation>
        <location evidence="1">Cell membrane</location>
        <topology evidence="1">Multi-pass membrane protein</topology>
    </subcellularLocation>
</comment>
<feature type="transmembrane region" description="Helical" evidence="5">
    <location>
        <begin position="276"/>
        <end position="299"/>
    </location>
</feature>
<dbReference type="Pfam" id="PF00005">
    <property type="entry name" value="ABC_tran"/>
    <property type="match status" value="1"/>
</dbReference>
<dbReference type="Gene3D" id="3.40.50.300">
    <property type="entry name" value="P-loop containing nucleotide triphosphate hydrolases"/>
    <property type="match status" value="1"/>
</dbReference>
<comment type="caution">
    <text evidence="8">The sequence shown here is derived from an EMBL/GenBank/DDBJ whole genome shotgun (WGS) entry which is preliminary data.</text>
</comment>
<protein>
    <submittedName>
        <fullName evidence="8">ABC transporter ATP-binding protein</fullName>
    </submittedName>
</protein>
<keyword evidence="8" id="KW-0067">ATP-binding</keyword>
<keyword evidence="2 5" id="KW-0812">Transmembrane</keyword>
<dbReference type="Gene3D" id="1.20.1560.10">
    <property type="entry name" value="ABC transporter type 1, transmembrane domain"/>
    <property type="match status" value="1"/>
</dbReference>
<dbReference type="InterPro" id="IPR036640">
    <property type="entry name" value="ABC1_TM_sf"/>
</dbReference>
<gene>
    <name evidence="8" type="ORF">D6T63_12910</name>
</gene>
<evidence type="ECO:0000313" key="8">
    <source>
        <dbReference type="EMBL" id="RJT78405.1"/>
    </source>
</evidence>
<keyword evidence="8" id="KW-0547">Nucleotide-binding</keyword>
<organism evidence="8 9">
    <name type="scientific">Arthrobacter cheniae</name>
    <dbReference type="NCBI Taxonomy" id="1258888"/>
    <lineage>
        <taxon>Bacteria</taxon>
        <taxon>Bacillati</taxon>
        <taxon>Actinomycetota</taxon>
        <taxon>Actinomycetes</taxon>
        <taxon>Micrococcales</taxon>
        <taxon>Micrococcaceae</taxon>
        <taxon>Arthrobacter</taxon>
    </lineage>
</organism>
<evidence type="ECO:0000256" key="1">
    <source>
        <dbReference type="ARBA" id="ARBA00004651"/>
    </source>
</evidence>
<dbReference type="PANTHER" id="PTHR43394:SF1">
    <property type="entry name" value="ATP-BINDING CASSETTE SUB-FAMILY B MEMBER 10, MITOCHONDRIAL"/>
    <property type="match status" value="1"/>
</dbReference>
<dbReference type="GO" id="GO:0005524">
    <property type="term" value="F:ATP binding"/>
    <property type="evidence" value="ECO:0007669"/>
    <property type="project" value="UniProtKB-KW"/>
</dbReference>
<proteinExistence type="predicted"/>
<dbReference type="AlphaFoldDB" id="A0A3A5M171"/>
<dbReference type="PROSITE" id="PS00211">
    <property type="entry name" value="ABC_TRANSPORTER_1"/>
    <property type="match status" value="1"/>
</dbReference>
<dbReference type="PANTHER" id="PTHR43394">
    <property type="entry name" value="ATP-DEPENDENT PERMEASE MDL1, MITOCHONDRIAL"/>
    <property type="match status" value="1"/>
</dbReference>
<dbReference type="SUPFAM" id="SSF90123">
    <property type="entry name" value="ABC transporter transmembrane region"/>
    <property type="match status" value="1"/>
</dbReference>
<dbReference type="InterPro" id="IPR003439">
    <property type="entry name" value="ABC_transporter-like_ATP-bd"/>
</dbReference>
<dbReference type="EMBL" id="QZVT01000006">
    <property type="protein sequence ID" value="RJT78405.1"/>
    <property type="molecule type" value="Genomic_DNA"/>
</dbReference>
<keyword evidence="3 5" id="KW-1133">Transmembrane helix</keyword>
<sequence length="589" mass="62123">MGHPYHFGPSQSTLDPRALLSLSPDPAPDLRSPARYLLWLGGFQKATLAAGILLGTVWMASQAVMPFVLGRAIDDGVIGGDTGALVGWAGALLGLMVVQAVSDTATHRAGVSNWMQAAFRSVRLVGDKISRTGDALPTALSTGEVVSTAASDAFRLGEVYEVLTRLAGAAAAWLVVTVLIWQTSPVLGVVVLAGVPVCCGLLLFVVKPMQARQREQREASGKMTAVGADTVAGLRVLRGIGGEHIFVDRYRVKSAATRDSGIRVARSLADLEASQVFIAGSFSVVFTWVGASLVLSGDITPGELVALYGFSIFLMTPIRAAADSVARFIRAHVGARKIIAVLSVDANVSESGSPVPAPPACSVLVDERSGVVVEPGLLTAVVSREPAEATEAVTRLGRFEDAVLEQATVRWGAADLRHVPLADIRARVVVSEASPQLFSGPLRRQLDPSGRHDDDTLLAALEAASALDILDGLDGGLGHEVTERGRGFSGGQRQRLVLARAYLTGAETLVLVEPTSAVDAHTEQRIAARLGGTRRRDGMTTVIVTSSPLMLRTMDRVLFLEDGRVTAQGSHKDLMAGSTAYRNVVIRSE</sequence>
<evidence type="ECO:0000256" key="3">
    <source>
        <dbReference type="ARBA" id="ARBA00022989"/>
    </source>
</evidence>
<evidence type="ECO:0000313" key="9">
    <source>
        <dbReference type="Proteomes" id="UP000272560"/>
    </source>
</evidence>
<dbReference type="CDD" id="cd07346">
    <property type="entry name" value="ABC_6TM_exporters"/>
    <property type="match status" value="1"/>
</dbReference>
<accession>A0A3A5M171</accession>
<evidence type="ECO:0000256" key="2">
    <source>
        <dbReference type="ARBA" id="ARBA00022692"/>
    </source>
</evidence>
<dbReference type="GO" id="GO:0016887">
    <property type="term" value="F:ATP hydrolysis activity"/>
    <property type="evidence" value="ECO:0007669"/>
    <property type="project" value="InterPro"/>
</dbReference>
<feature type="domain" description="ABC transmembrane type-1" evidence="7">
    <location>
        <begin position="49"/>
        <end position="330"/>
    </location>
</feature>
<feature type="domain" description="ABC transporter" evidence="6">
    <location>
        <begin position="343"/>
        <end position="587"/>
    </location>
</feature>
<dbReference type="GO" id="GO:0015421">
    <property type="term" value="F:ABC-type oligopeptide transporter activity"/>
    <property type="evidence" value="ECO:0007669"/>
    <property type="project" value="TreeGrafter"/>
</dbReference>
<feature type="transmembrane region" description="Helical" evidence="5">
    <location>
        <begin position="305"/>
        <end position="322"/>
    </location>
</feature>
<dbReference type="PROSITE" id="PS50929">
    <property type="entry name" value="ABC_TM1F"/>
    <property type="match status" value="1"/>
</dbReference>
<evidence type="ECO:0000256" key="4">
    <source>
        <dbReference type="ARBA" id="ARBA00023136"/>
    </source>
</evidence>
<dbReference type="Proteomes" id="UP000272560">
    <property type="component" value="Unassembled WGS sequence"/>
</dbReference>
<dbReference type="InterPro" id="IPR017871">
    <property type="entry name" value="ABC_transporter-like_CS"/>
</dbReference>
<feature type="transmembrane region" description="Helical" evidence="5">
    <location>
        <begin position="36"/>
        <end position="61"/>
    </location>
</feature>
<evidence type="ECO:0000259" key="6">
    <source>
        <dbReference type="PROSITE" id="PS50893"/>
    </source>
</evidence>
<dbReference type="PROSITE" id="PS50893">
    <property type="entry name" value="ABC_TRANSPORTER_2"/>
    <property type="match status" value="1"/>
</dbReference>
<keyword evidence="9" id="KW-1185">Reference proteome</keyword>
<name>A0A3A5M171_9MICC</name>
<dbReference type="InterPro" id="IPR027417">
    <property type="entry name" value="P-loop_NTPase"/>
</dbReference>
<keyword evidence="4 5" id="KW-0472">Membrane</keyword>
<dbReference type="OrthoDB" id="4966664at2"/>
<dbReference type="GO" id="GO:0005886">
    <property type="term" value="C:plasma membrane"/>
    <property type="evidence" value="ECO:0007669"/>
    <property type="project" value="UniProtKB-SubCell"/>
</dbReference>
<dbReference type="InterPro" id="IPR011527">
    <property type="entry name" value="ABC1_TM_dom"/>
</dbReference>
<dbReference type="Pfam" id="PF00664">
    <property type="entry name" value="ABC_membrane"/>
    <property type="match status" value="1"/>
</dbReference>
<dbReference type="SUPFAM" id="SSF52540">
    <property type="entry name" value="P-loop containing nucleoside triphosphate hydrolases"/>
    <property type="match status" value="1"/>
</dbReference>
<evidence type="ECO:0000256" key="5">
    <source>
        <dbReference type="SAM" id="Phobius"/>
    </source>
</evidence>
<reference evidence="8 9" key="1">
    <citation type="submission" date="2018-09" db="EMBL/GenBank/DDBJ databases">
        <title>Novel species of Arthrobacter.</title>
        <authorList>
            <person name="Liu Q."/>
            <person name="Xin Y.-H."/>
        </authorList>
    </citation>
    <scope>NUCLEOTIDE SEQUENCE [LARGE SCALE GENOMIC DNA]</scope>
    <source>
        <strain evidence="8 9">Hz2</strain>
    </source>
</reference>